<proteinExistence type="predicted"/>
<keyword evidence="1" id="KW-0472">Membrane</keyword>
<dbReference type="EMBL" id="BSOW01000039">
    <property type="protein sequence ID" value="GLR90897.1"/>
    <property type="molecule type" value="Genomic_DNA"/>
</dbReference>
<name>A0ABQ6B954_9BRAD</name>
<gene>
    <name evidence="2" type="ORF">GCM10007857_76130</name>
</gene>
<comment type="caution">
    <text evidence="2">The sequence shown here is derived from an EMBL/GenBank/DDBJ whole genome shotgun (WGS) entry which is preliminary data.</text>
</comment>
<accession>A0ABQ6B954</accession>
<feature type="transmembrane region" description="Helical" evidence="1">
    <location>
        <begin position="31"/>
        <end position="50"/>
    </location>
</feature>
<organism evidence="2 3">
    <name type="scientific">Bradyrhizobium iriomotense</name>
    <dbReference type="NCBI Taxonomy" id="441950"/>
    <lineage>
        <taxon>Bacteria</taxon>
        <taxon>Pseudomonadati</taxon>
        <taxon>Pseudomonadota</taxon>
        <taxon>Alphaproteobacteria</taxon>
        <taxon>Hyphomicrobiales</taxon>
        <taxon>Nitrobacteraceae</taxon>
        <taxon>Bradyrhizobium</taxon>
    </lineage>
</organism>
<reference evidence="3" key="1">
    <citation type="journal article" date="2019" name="Int. J. Syst. Evol. Microbiol.">
        <title>The Global Catalogue of Microorganisms (GCM) 10K type strain sequencing project: providing services to taxonomists for standard genome sequencing and annotation.</title>
        <authorList>
            <consortium name="The Broad Institute Genomics Platform"/>
            <consortium name="The Broad Institute Genome Sequencing Center for Infectious Disease"/>
            <person name="Wu L."/>
            <person name="Ma J."/>
        </authorList>
    </citation>
    <scope>NUCLEOTIDE SEQUENCE [LARGE SCALE GENOMIC DNA]</scope>
    <source>
        <strain evidence="3">NBRC 102520</strain>
    </source>
</reference>
<keyword evidence="1" id="KW-0812">Transmembrane</keyword>
<evidence type="ECO:0000313" key="3">
    <source>
        <dbReference type="Proteomes" id="UP001156905"/>
    </source>
</evidence>
<sequence length="71" mass="8076">MTVFCFSNTVMEQDMKDDADSGYPRESWSRGFSQAFISGILVAIISFWLLTPSQSPQSRDCPAQYAFERRA</sequence>
<keyword evidence="3" id="KW-1185">Reference proteome</keyword>
<evidence type="ECO:0000256" key="1">
    <source>
        <dbReference type="SAM" id="Phobius"/>
    </source>
</evidence>
<keyword evidence="1" id="KW-1133">Transmembrane helix</keyword>
<protein>
    <submittedName>
        <fullName evidence="2">Uncharacterized protein</fullName>
    </submittedName>
</protein>
<dbReference type="Proteomes" id="UP001156905">
    <property type="component" value="Unassembled WGS sequence"/>
</dbReference>
<evidence type="ECO:0000313" key="2">
    <source>
        <dbReference type="EMBL" id="GLR90897.1"/>
    </source>
</evidence>